<gene>
    <name evidence="2" type="ORF">CDQ78_01660</name>
</gene>
<dbReference type="RefSeq" id="WP_034960931.1">
    <property type="nucleotide sequence ID" value="NZ_CBCRTP010000002.1"/>
</dbReference>
<comment type="caution">
    <text evidence="2">The sequence shown here is derived from an EMBL/GenBank/DDBJ whole genome shotgun (WGS) entry which is preliminary data.</text>
</comment>
<feature type="signal peptide" evidence="1">
    <location>
        <begin position="1"/>
        <end position="20"/>
    </location>
</feature>
<dbReference type="EMBL" id="NIQP01000001">
    <property type="protein sequence ID" value="PPB73104.1"/>
    <property type="molecule type" value="Genomic_DNA"/>
</dbReference>
<proteinExistence type="predicted"/>
<sequence>MNLKSLLVLSLLASVASAHFGVVIPSNSTIDDPSQAKEKITYKFTHPFEGMMMNLDKPIEAGVFVNGKKEIISNLVEKKDGKMSYYEAEYNVKNPGIYQFYMDPKPYFEPAENIFIRHITKTVVDAYGYGEGWDEQIGLKTEIIPLTRPYALYKGNIFSGKVLYKGKPAKNSIVEVEYLNLKGLKAPGEDYITQEVKTNEFGEFSFAMPLAGWWGFSALSQDDEKIKKDGKDYPVEIGAVIWVETKDYK</sequence>
<evidence type="ECO:0000313" key="3">
    <source>
        <dbReference type="Proteomes" id="UP000239685"/>
    </source>
</evidence>
<evidence type="ECO:0000313" key="2">
    <source>
        <dbReference type="EMBL" id="PPB73104.1"/>
    </source>
</evidence>
<evidence type="ECO:0000256" key="1">
    <source>
        <dbReference type="SAM" id="SignalP"/>
    </source>
</evidence>
<dbReference type="Proteomes" id="UP000239685">
    <property type="component" value="Unassembled WGS sequence"/>
</dbReference>
<feature type="chain" id="PRO_5032930005" evidence="1">
    <location>
        <begin position="21"/>
        <end position="249"/>
    </location>
</feature>
<dbReference type="Pfam" id="PF10670">
    <property type="entry name" value="DUF4198"/>
    <property type="match status" value="1"/>
</dbReference>
<name>A0A855NC49_CAMHY</name>
<dbReference type="AlphaFoldDB" id="A0A855NC49"/>
<reference evidence="2 3" key="1">
    <citation type="submission" date="2017-06" db="EMBL/GenBank/DDBJ databases">
        <title>Updating the genomic taxonomy and epidemiology of Campylobacter hyointestinalis; discovery in New Zealand farmed ruminants.</title>
        <authorList>
            <person name="Wilkinson D.A."/>
            <person name="Fayaz A."/>
            <person name="Biggs P.J."/>
            <person name="Midwinter A.C."/>
        </authorList>
    </citation>
    <scope>NUCLEOTIDE SEQUENCE [LARGE SCALE GENOMIC DNA]</scope>
    <source>
        <strain evidence="2 3">S1614a</strain>
    </source>
</reference>
<accession>A0A855NC49</accession>
<keyword evidence="1" id="KW-0732">Signal</keyword>
<organism evidence="2 3">
    <name type="scientific">Campylobacter hyointestinalis subsp. hyointestinalis</name>
    <dbReference type="NCBI Taxonomy" id="91352"/>
    <lineage>
        <taxon>Bacteria</taxon>
        <taxon>Pseudomonadati</taxon>
        <taxon>Campylobacterota</taxon>
        <taxon>Epsilonproteobacteria</taxon>
        <taxon>Campylobacterales</taxon>
        <taxon>Campylobacteraceae</taxon>
        <taxon>Campylobacter</taxon>
    </lineage>
</organism>
<dbReference type="InterPro" id="IPR019613">
    <property type="entry name" value="DUF4198"/>
</dbReference>
<protein>
    <submittedName>
        <fullName evidence="2">DUF4198 domain-containing protein</fullName>
    </submittedName>
</protein>